<comment type="subcellular location">
    <subcellularLocation>
        <location evidence="1">Membrane</location>
        <topology evidence="1">Single-pass membrane protein</topology>
    </subcellularLocation>
</comment>
<feature type="chain" id="PRO_5040154471" evidence="6">
    <location>
        <begin position="23"/>
        <end position="623"/>
    </location>
</feature>
<feature type="domain" description="Ig-like" evidence="8">
    <location>
        <begin position="126"/>
        <end position="206"/>
    </location>
</feature>
<evidence type="ECO:0000313" key="10">
    <source>
        <dbReference type="Proteomes" id="UP001152320"/>
    </source>
</evidence>
<keyword evidence="5" id="KW-0812">Transmembrane</keyword>
<keyword evidence="2" id="KW-0325">Glycoprotein</keyword>
<feature type="binding site" evidence="4">
    <location>
        <position position="481"/>
    </location>
    <ligand>
        <name>Mg(2+)</name>
        <dbReference type="ChEBI" id="CHEBI:18420"/>
    </ligand>
</feature>
<keyword evidence="4" id="KW-0479">Metal-binding</keyword>
<feature type="domain" description="Ig-like" evidence="8">
    <location>
        <begin position="47"/>
        <end position="110"/>
    </location>
</feature>
<dbReference type="GO" id="GO:0007169">
    <property type="term" value="P:cell surface receptor protein tyrosine kinase signaling pathway"/>
    <property type="evidence" value="ECO:0007669"/>
    <property type="project" value="TreeGrafter"/>
</dbReference>
<keyword evidence="5" id="KW-1133">Transmembrane helix</keyword>
<dbReference type="InterPro" id="IPR001245">
    <property type="entry name" value="Ser-Thr/Tyr_kinase_cat_dom"/>
</dbReference>
<keyword evidence="6" id="KW-0732">Signal</keyword>
<dbReference type="InterPro" id="IPR050122">
    <property type="entry name" value="RTK"/>
</dbReference>
<dbReference type="InterPro" id="IPR013783">
    <property type="entry name" value="Ig-like_fold"/>
</dbReference>
<dbReference type="EMBL" id="JAIZAY010000010">
    <property type="protein sequence ID" value="KAJ8035388.1"/>
    <property type="molecule type" value="Genomic_DNA"/>
</dbReference>
<dbReference type="PROSITE" id="PS50011">
    <property type="entry name" value="PROTEIN_KINASE_DOM"/>
    <property type="match status" value="1"/>
</dbReference>
<keyword evidence="3" id="KW-0547">Nucleotide-binding</keyword>
<keyword evidence="9" id="KW-0418">Kinase</keyword>
<dbReference type="PRINTS" id="PR00109">
    <property type="entry name" value="TYRKINASE"/>
</dbReference>
<dbReference type="OrthoDB" id="26722at2759"/>
<reference evidence="9" key="1">
    <citation type="submission" date="2021-10" db="EMBL/GenBank/DDBJ databases">
        <title>Tropical sea cucumber genome reveals ecological adaptation and Cuvierian tubules defense mechanism.</title>
        <authorList>
            <person name="Chen T."/>
        </authorList>
    </citation>
    <scope>NUCLEOTIDE SEQUENCE</scope>
    <source>
        <strain evidence="9">Nanhai2018</strain>
        <tissue evidence="9">Muscle</tissue>
    </source>
</reference>
<evidence type="ECO:0000256" key="4">
    <source>
        <dbReference type="PIRSR" id="PIRSR000615-3"/>
    </source>
</evidence>
<dbReference type="Gene3D" id="2.60.40.10">
    <property type="entry name" value="Immunoglobulins"/>
    <property type="match status" value="1"/>
</dbReference>
<feature type="domain" description="Protein kinase" evidence="7">
    <location>
        <begin position="261"/>
        <end position="597"/>
    </location>
</feature>
<proteinExistence type="predicted"/>
<keyword evidence="9" id="KW-0808">Transferase</keyword>
<dbReference type="InterPro" id="IPR011009">
    <property type="entry name" value="Kinase-like_dom_sf"/>
</dbReference>
<evidence type="ECO:0000259" key="7">
    <source>
        <dbReference type="PROSITE" id="PS50011"/>
    </source>
</evidence>
<dbReference type="InterPro" id="IPR000719">
    <property type="entry name" value="Prot_kinase_dom"/>
</dbReference>
<dbReference type="GO" id="GO:0005886">
    <property type="term" value="C:plasma membrane"/>
    <property type="evidence" value="ECO:0007669"/>
    <property type="project" value="TreeGrafter"/>
</dbReference>
<protein>
    <submittedName>
        <fullName evidence="9">Muscle, skeletal receptor tyrosine-protein kinase</fullName>
    </submittedName>
</protein>
<dbReference type="GO" id="GO:0004714">
    <property type="term" value="F:transmembrane receptor protein tyrosine kinase activity"/>
    <property type="evidence" value="ECO:0007669"/>
    <property type="project" value="TreeGrafter"/>
</dbReference>
<dbReference type="AlphaFoldDB" id="A0A9Q1BXU8"/>
<dbReference type="PANTHER" id="PTHR24416">
    <property type="entry name" value="TYROSINE-PROTEIN KINASE RECEPTOR"/>
    <property type="match status" value="1"/>
</dbReference>
<dbReference type="PANTHER" id="PTHR24416:SF611">
    <property type="entry name" value="TYROSINE-PROTEIN KINASE TRANSMEMBRANE RECEPTOR ROR"/>
    <property type="match status" value="1"/>
</dbReference>
<feature type="transmembrane region" description="Helical" evidence="5">
    <location>
        <begin position="249"/>
        <end position="271"/>
    </location>
</feature>
<evidence type="ECO:0000256" key="5">
    <source>
        <dbReference type="SAM" id="Phobius"/>
    </source>
</evidence>
<keyword evidence="10" id="KW-1185">Reference proteome</keyword>
<feature type="transmembrane region" description="Helical" evidence="5">
    <location>
        <begin position="385"/>
        <end position="407"/>
    </location>
</feature>
<sequence>MDRFLIAFRVIFLAVSLDTGDSRDQMCYGNLSTLKECKGVFFQQVCLICNVSRNATNVRWYLNNQQLTQNEFNFDEFHAGGMEVNQCHSEKYSLRLTSPSKENHNQLYICVDNGETVSRFTLKLKASTLLFINSTNIFDGKLLVNEEHPVKKLQCVIDGAVPPFSLTWSLNGVVQESRTINYSTDTFSFDLLYDISHVKTHSVVTCSSVGPYVKSYNTSLELYVIETDVKSENDLPLTKETNSLINLKWILVASGSAIVFVIVVLSIGKGIQTYQLSKRDRFIQGAFVGNQGEDVEATSDPYHYVEEFANRTHSYSEQINNTLATCLDSKISVHGLYEYWTGTYTIDGTVQGNCLAKQLSDQGTLQEASEFKLLAKKLLALKKSAYVVSLLAINIAMEPFSIVYEFLEYGSLRDFVMTRYQQPHSKDEVRMSLKEQVKELLTFAVNVAQAMAFIESQKFCHPFVSLRKVLLTSQCGCKLYDIRPNDMAMIKVKEALKKNNPPIAWMPPETIFLCEYTPACDGWSFSVLLWELFSLGDTPYAGNTNAEIENMIREGNLLPQPTNCPGSVYETMFLSWQKIVEKRPSFAVLYRKLEDILKATQGADDTKGKIYLTLNRNESGDYI</sequence>
<dbReference type="Pfam" id="PF07714">
    <property type="entry name" value="PK_Tyr_Ser-Thr"/>
    <property type="match status" value="1"/>
</dbReference>
<dbReference type="Proteomes" id="UP001152320">
    <property type="component" value="Chromosome 10"/>
</dbReference>
<keyword evidence="3" id="KW-0067">ATP-binding</keyword>
<evidence type="ECO:0000259" key="8">
    <source>
        <dbReference type="PROSITE" id="PS50835"/>
    </source>
</evidence>
<evidence type="ECO:0000256" key="3">
    <source>
        <dbReference type="PIRSR" id="PIRSR000615-2"/>
    </source>
</evidence>
<dbReference type="InterPro" id="IPR007110">
    <property type="entry name" value="Ig-like_dom"/>
</dbReference>
<comment type="caution">
    <text evidence="9">The sequence shown here is derived from an EMBL/GenBank/DDBJ whole genome shotgun (WGS) entry which is preliminary data.</text>
</comment>
<keyword evidence="9" id="KW-0675">Receptor</keyword>
<feature type="signal peptide" evidence="6">
    <location>
        <begin position="1"/>
        <end position="22"/>
    </location>
</feature>
<dbReference type="GO" id="GO:0005524">
    <property type="term" value="F:ATP binding"/>
    <property type="evidence" value="ECO:0007669"/>
    <property type="project" value="UniProtKB-KW"/>
</dbReference>
<organism evidence="9 10">
    <name type="scientific">Holothuria leucospilota</name>
    <name type="common">Black long sea cucumber</name>
    <name type="synonym">Mertensiothuria leucospilota</name>
    <dbReference type="NCBI Taxonomy" id="206669"/>
    <lineage>
        <taxon>Eukaryota</taxon>
        <taxon>Metazoa</taxon>
        <taxon>Echinodermata</taxon>
        <taxon>Eleutherozoa</taxon>
        <taxon>Echinozoa</taxon>
        <taxon>Holothuroidea</taxon>
        <taxon>Aspidochirotacea</taxon>
        <taxon>Aspidochirotida</taxon>
        <taxon>Holothuriidae</taxon>
        <taxon>Holothuria</taxon>
    </lineage>
</organism>
<evidence type="ECO:0000256" key="1">
    <source>
        <dbReference type="ARBA" id="ARBA00004167"/>
    </source>
</evidence>
<keyword evidence="4" id="KW-0460">Magnesium</keyword>
<name>A0A9Q1BXU8_HOLLE</name>
<dbReference type="PROSITE" id="PS50835">
    <property type="entry name" value="IG_LIKE"/>
    <property type="match status" value="2"/>
</dbReference>
<evidence type="ECO:0000313" key="9">
    <source>
        <dbReference type="EMBL" id="KAJ8035388.1"/>
    </source>
</evidence>
<dbReference type="SUPFAM" id="SSF56112">
    <property type="entry name" value="Protein kinase-like (PK-like)"/>
    <property type="match status" value="1"/>
</dbReference>
<feature type="binding site" evidence="3">
    <location>
        <position position="467"/>
    </location>
    <ligand>
        <name>ATP</name>
        <dbReference type="ChEBI" id="CHEBI:30616"/>
    </ligand>
</feature>
<dbReference type="GO" id="GO:0046872">
    <property type="term" value="F:metal ion binding"/>
    <property type="evidence" value="ECO:0007669"/>
    <property type="project" value="UniProtKB-KW"/>
</dbReference>
<evidence type="ECO:0000256" key="6">
    <source>
        <dbReference type="SAM" id="SignalP"/>
    </source>
</evidence>
<dbReference type="GO" id="GO:0043235">
    <property type="term" value="C:receptor complex"/>
    <property type="evidence" value="ECO:0007669"/>
    <property type="project" value="TreeGrafter"/>
</dbReference>
<gene>
    <name evidence="9" type="ORF">HOLleu_22606</name>
</gene>
<dbReference type="SMART" id="SM00220">
    <property type="entry name" value="S_TKc"/>
    <property type="match status" value="1"/>
</dbReference>
<keyword evidence="5" id="KW-0472">Membrane</keyword>
<evidence type="ECO:0000256" key="2">
    <source>
        <dbReference type="ARBA" id="ARBA00023180"/>
    </source>
</evidence>
<accession>A0A9Q1BXU8</accession>
<dbReference type="Gene3D" id="1.10.510.10">
    <property type="entry name" value="Transferase(Phosphotransferase) domain 1"/>
    <property type="match status" value="1"/>
</dbReference>